<name>A0A7S7SLU2_PALFE</name>
<dbReference type="AlphaFoldDB" id="A0A7S7SLU2"/>
<dbReference type="InterPro" id="IPR004304">
    <property type="entry name" value="FmdA_AmdA"/>
</dbReference>
<dbReference type="Gene3D" id="2.60.120.580">
    <property type="entry name" value="Acetamidase/Formamidase-like domains"/>
    <property type="match status" value="1"/>
</dbReference>
<organism evidence="2 3">
    <name type="scientific">Paludibaculum fermentans</name>
    <dbReference type="NCBI Taxonomy" id="1473598"/>
    <lineage>
        <taxon>Bacteria</taxon>
        <taxon>Pseudomonadati</taxon>
        <taxon>Acidobacteriota</taxon>
        <taxon>Terriglobia</taxon>
        <taxon>Bryobacterales</taxon>
        <taxon>Bryobacteraceae</taxon>
        <taxon>Paludibaculum</taxon>
    </lineage>
</organism>
<dbReference type="PANTHER" id="PTHR31891:SF1">
    <property type="entry name" value="FORMAMIDASE C869.04-RELATED"/>
    <property type="match status" value="1"/>
</dbReference>
<dbReference type="Proteomes" id="UP000593892">
    <property type="component" value="Chromosome"/>
</dbReference>
<dbReference type="EMBL" id="CP063849">
    <property type="protein sequence ID" value="QOY88821.1"/>
    <property type="molecule type" value="Genomic_DNA"/>
</dbReference>
<protein>
    <submittedName>
        <fullName evidence="2">Acetamidase/formamidase family protein</fullName>
    </submittedName>
</protein>
<dbReference type="GO" id="GO:0016811">
    <property type="term" value="F:hydrolase activity, acting on carbon-nitrogen (but not peptide) bonds, in linear amides"/>
    <property type="evidence" value="ECO:0007669"/>
    <property type="project" value="InterPro"/>
</dbReference>
<gene>
    <name evidence="2" type="ORF">IRI77_02345</name>
</gene>
<dbReference type="RefSeq" id="WP_194450484.1">
    <property type="nucleotide sequence ID" value="NZ_CP063849.1"/>
</dbReference>
<dbReference type="Pfam" id="PF03069">
    <property type="entry name" value="FmdA_AmdA"/>
    <property type="match status" value="1"/>
</dbReference>
<dbReference type="KEGG" id="pfer:IRI77_02345"/>
<accession>A0A7S7SLU2</accession>
<proteinExistence type="predicted"/>
<dbReference type="PANTHER" id="PTHR31891">
    <property type="entry name" value="FORMAMIDASE C869.04-RELATED"/>
    <property type="match status" value="1"/>
</dbReference>
<dbReference type="Gene3D" id="3.10.28.20">
    <property type="entry name" value="Acetamidase/Formamidase-like domains"/>
    <property type="match status" value="1"/>
</dbReference>
<evidence type="ECO:0000313" key="2">
    <source>
        <dbReference type="EMBL" id="QOY88821.1"/>
    </source>
</evidence>
<feature type="signal peptide" evidence="1">
    <location>
        <begin position="1"/>
        <end position="16"/>
    </location>
</feature>
<reference evidence="2 3" key="1">
    <citation type="submission" date="2020-10" db="EMBL/GenBank/DDBJ databases">
        <title>Complete genome sequence of Paludibaculum fermentans P105T, a facultatively anaerobic acidobacterium capable of dissimilatory Fe(III) reduction.</title>
        <authorList>
            <person name="Dedysh S.N."/>
            <person name="Beletsky A.V."/>
            <person name="Kulichevskaya I.S."/>
            <person name="Mardanov A.V."/>
            <person name="Ravin N.V."/>
        </authorList>
    </citation>
    <scope>NUCLEOTIDE SEQUENCE [LARGE SCALE GENOMIC DNA]</scope>
    <source>
        <strain evidence="2 3">P105</strain>
    </source>
</reference>
<feature type="chain" id="PRO_5032596544" evidence="1">
    <location>
        <begin position="17"/>
        <end position="421"/>
    </location>
</feature>
<sequence length="421" mass="45423">MKWTLPLVLLPTLAFSADLTGTWQFVLVRFGDEFGAARVELKSEDSKVTGTLNELKLAGTSESDSVKITAMRPNGKPFGVLEGRVTGDEMSGTITQGSDQFGWKARRVKLEERGPVTRSFEPVKFHRVFSGAIEPVMRLQPGDSVSTWAVDAGGTDPKGVRRSLGGNPQTGPFYVEGAMPGDTLAVKFNKIRLNRDTAGSGDSIVGSAVTPNYLREAKRDAEFDSEWKLDRAAGYAMLAKPTERLKNFKVKLRPMLGCVAVAPAANQAFRTGYPGSFGGNMDYNGLREGVTVYLPVNVPGALLFVGDGHAAQGDGELTGDALETSMDIEFTVNVIRGQGTQAPRMEDAEWLMASGIANSLPEALQQATTELARWLERDYKLSSNESAVVLGTSVRYDIAEVVDPLVHIVAKVSKETLSGLK</sequence>
<dbReference type="SUPFAM" id="SSF141130">
    <property type="entry name" value="Acetamidase/Formamidase-like"/>
    <property type="match status" value="1"/>
</dbReference>
<keyword evidence="3" id="KW-1185">Reference proteome</keyword>
<evidence type="ECO:0000313" key="3">
    <source>
        <dbReference type="Proteomes" id="UP000593892"/>
    </source>
</evidence>
<keyword evidence="1" id="KW-0732">Signal</keyword>
<evidence type="ECO:0000256" key="1">
    <source>
        <dbReference type="SAM" id="SignalP"/>
    </source>
</evidence>